<evidence type="ECO:0000256" key="1">
    <source>
        <dbReference type="SAM" id="MobiDB-lite"/>
    </source>
</evidence>
<evidence type="ECO:0000313" key="2">
    <source>
        <dbReference type="EMBL" id="GFH54264.1"/>
    </source>
</evidence>
<dbReference type="AlphaFoldDB" id="A0AAD3CYG0"/>
<organism evidence="2 3">
    <name type="scientific">Chaetoceros tenuissimus</name>
    <dbReference type="NCBI Taxonomy" id="426638"/>
    <lineage>
        <taxon>Eukaryota</taxon>
        <taxon>Sar</taxon>
        <taxon>Stramenopiles</taxon>
        <taxon>Ochrophyta</taxon>
        <taxon>Bacillariophyta</taxon>
        <taxon>Coscinodiscophyceae</taxon>
        <taxon>Chaetocerotophycidae</taxon>
        <taxon>Chaetocerotales</taxon>
        <taxon>Chaetocerotaceae</taxon>
        <taxon>Chaetoceros</taxon>
    </lineage>
</organism>
<proteinExistence type="predicted"/>
<comment type="caution">
    <text evidence="2">The sequence shown here is derived from an EMBL/GenBank/DDBJ whole genome shotgun (WGS) entry which is preliminary data.</text>
</comment>
<evidence type="ECO:0000313" key="3">
    <source>
        <dbReference type="Proteomes" id="UP001054902"/>
    </source>
</evidence>
<accession>A0AAD3CYG0</accession>
<feature type="compositionally biased region" description="Basic and acidic residues" evidence="1">
    <location>
        <begin position="102"/>
        <end position="111"/>
    </location>
</feature>
<gene>
    <name evidence="2" type="ORF">CTEN210_10740</name>
</gene>
<dbReference type="Proteomes" id="UP001054902">
    <property type="component" value="Unassembled WGS sequence"/>
</dbReference>
<feature type="region of interest" description="Disordered" evidence="1">
    <location>
        <begin position="182"/>
        <end position="211"/>
    </location>
</feature>
<dbReference type="EMBL" id="BLLK01000047">
    <property type="protein sequence ID" value="GFH54264.1"/>
    <property type="molecule type" value="Genomic_DNA"/>
</dbReference>
<reference evidence="2 3" key="1">
    <citation type="journal article" date="2021" name="Sci. Rep.">
        <title>The genome of the diatom Chaetoceros tenuissimus carries an ancient integrated fragment of an extant virus.</title>
        <authorList>
            <person name="Hongo Y."/>
            <person name="Kimura K."/>
            <person name="Takaki Y."/>
            <person name="Yoshida Y."/>
            <person name="Baba S."/>
            <person name="Kobayashi G."/>
            <person name="Nagasaki K."/>
            <person name="Hano T."/>
            <person name="Tomaru Y."/>
        </authorList>
    </citation>
    <scope>NUCLEOTIDE SEQUENCE [LARGE SCALE GENOMIC DNA]</scope>
    <source>
        <strain evidence="2 3">NIES-3715</strain>
    </source>
</reference>
<feature type="region of interest" description="Disordered" evidence="1">
    <location>
        <begin position="102"/>
        <end position="142"/>
    </location>
</feature>
<feature type="compositionally biased region" description="Basic and acidic residues" evidence="1">
    <location>
        <begin position="183"/>
        <end position="203"/>
    </location>
</feature>
<feature type="compositionally biased region" description="Low complexity" evidence="1">
    <location>
        <begin position="45"/>
        <end position="57"/>
    </location>
</feature>
<feature type="region of interest" description="Disordered" evidence="1">
    <location>
        <begin position="20"/>
        <end position="65"/>
    </location>
</feature>
<protein>
    <submittedName>
        <fullName evidence="2">Uncharacterized protein</fullName>
    </submittedName>
</protein>
<name>A0AAD3CYG0_9STRA</name>
<keyword evidence="3" id="KW-1185">Reference proteome</keyword>
<sequence length="263" mass="29109">MSSYNYMCCGVPSNPFDDIFGGATQPVEENNQKASAWDNPFGVLPPGQQQEQVQPSQAAVDSRSVTSWSQDGYSYASDARSMGASTMTGSYASSNLENKSLKDIEREERARSRATLLSETYTDTGDLKKNTSVPRPLGLGGGVMTSAQASHILQKKGIVKNSDGTLMNKRTMKSKRRLFHLIRRTETSRQKKEKTPEDVRDPETVPGMKLNVDIEKEEKAREKATQMISNGAYPHHPKASLAFYINPHENEKPKVDKGPQPIV</sequence>